<organism evidence="2 3">
    <name type="scientific">Sphaerosporella brunnea</name>
    <dbReference type="NCBI Taxonomy" id="1250544"/>
    <lineage>
        <taxon>Eukaryota</taxon>
        <taxon>Fungi</taxon>
        <taxon>Dikarya</taxon>
        <taxon>Ascomycota</taxon>
        <taxon>Pezizomycotina</taxon>
        <taxon>Pezizomycetes</taxon>
        <taxon>Pezizales</taxon>
        <taxon>Pyronemataceae</taxon>
        <taxon>Sphaerosporella</taxon>
    </lineage>
</organism>
<keyword evidence="3" id="KW-1185">Reference proteome</keyword>
<gene>
    <name evidence="2" type="ORF">FN846DRAFT_954842</name>
</gene>
<feature type="transmembrane region" description="Helical" evidence="1">
    <location>
        <begin position="423"/>
        <end position="449"/>
    </location>
</feature>
<keyword evidence="1" id="KW-0472">Membrane</keyword>
<evidence type="ECO:0000313" key="2">
    <source>
        <dbReference type="EMBL" id="KAA8902953.1"/>
    </source>
</evidence>
<feature type="transmembrane region" description="Helical" evidence="1">
    <location>
        <begin position="396"/>
        <end position="417"/>
    </location>
</feature>
<dbReference type="InParanoid" id="A0A5J5ESX4"/>
<dbReference type="Proteomes" id="UP000326924">
    <property type="component" value="Unassembled WGS sequence"/>
</dbReference>
<evidence type="ECO:0000256" key="1">
    <source>
        <dbReference type="SAM" id="Phobius"/>
    </source>
</evidence>
<name>A0A5J5ESX4_9PEZI</name>
<sequence>MVTIDTPANIVNGTRGQTICTQATWIDVGRFIALNYITHAFTVIQGPGTTITERAGRVLMSLFLPLWGTARVMPTIRGKIKRLIENWKKLPETEQQKLRREDRQPLLRASRAEAFRMIIGFDSDGNAEVPAAFKAAEITKKNIDPDYLDDIGNTHGQNPVKLDHYGFLGVKSKRKDEETPDDPSGLTYHCYRLPRPFITEVYPLIDGPIQLASQFDIVKGIAAIVQIMFASKALYDARGRQIDTYGYGAYGLTVMPYLWMSFMNLLAGVCDPQYSHNYIVQYGGLKAPDPSASDQEIAAEVTAEEKTEDAEAQNDRDRDEDFNKKIAGAVGLVYGDPQHFKKPSHEHYNTHNPLGKLHVAASIFVWGCSLALPYVVIYTMTGFLAQSSTVRERLAVLGWLVAGQIAVIFEPFVWRYLGAVAYGIWLVSATIVLGGIGVWSVVTVGNMILASGTCIRV</sequence>
<proteinExistence type="predicted"/>
<dbReference type="EMBL" id="VXIS01000124">
    <property type="protein sequence ID" value="KAA8902953.1"/>
    <property type="molecule type" value="Genomic_DNA"/>
</dbReference>
<feature type="transmembrane region" description="Helical" evidence="1">
    <location>
        <begin position="247"/>
        <end position="267"/>
    </location>
</feature>
<comment type="caution">
    <text evidence="2">The sequence shown here is derived from an EMBL/GenBank/DDBJ whole genome shotgun (WGS) entry which is preliminary data.</text>
</comment>
<accession>A0A5J5ESX4</accession>
<keyword evidence="1" id="KW-1133">Transmembrane helix</keyword>
<feature type="transmembrane region" description="Helical" evidence="1">
    <location>
        <begin position="363"/>
        <end position="384"/>
    </location>
</feature>
<evidence type="ECO:0000313" key="3">
    <source>
        <dbReference type="Proteomes" id="UP000326924"/>
    </source>
</evidence>
<reference evidence="2 3" key="1">
    <citation type="submission" date="2019-09" db="EMBL/GenBank/DDBJ databases">
        <title>Draft genome of the ectomycorrhizal ascomycete Sphaerosporella brunnea.</title>
        <authorList>
            <consortium name="DOE Joint Genome Institute"/>
            <person name="Benucci G.M."/>
            <person name="Marozzi G."/>
            <person name="Antonielli L."/>
            <person name="Sanchez S."/>
            <person name="Marco P."/>
            <person name="Wang X."/>
            <person name="Falini L.B."/>
            <person name="Barry K."/>
            <person name="Haridas S."/>
            <person name="Lipzen A."/>
            <person name="Labutti K."/>
            <person name="Grigoriev I.V."/>
            <person name="Murat C."/>
            <person name="Martin F."/>
            <person name="Albertini E."/>
            <person name="Donnini D."/>
            <person name="Bonito G."/>
        </authorList>
    </citation>
    <scope>NUCLEOTIDE SEQUENCE [LARGE SCALE GENOMIC DNA]</scope>
    <source>
        <strain evidence="2 3">Sb_GMNB300</strain>
    </source>
</reference>
<dbReference type="AlphaFoldDB" id="A0A5J5ESX4"/>
<dbReference type="OrthoDB" id="5391547at2759"/>
<protein>
    <submittedName>
        <fullName evidence="2">Uncharacterized protein</fullName>
    </submittedName>
</protein>
<keyword evidence="1" id="KW-0812">Transmembrane</keyword>